<feature type="transmembrane region" description="Helical" evidence="1">
    <location>
        <begin position="57"/>
        <end position="80"/>
    </location>
</feature>
<protein>
    <recommendedName>
        <fullName evidence="3">Mitochondrial carrier protein</fullName>
    </recommendedName>
</protein>
<accession>A0A7S1EX16</accession>
<organism evidence="2">
    <name type="scientific">Noctiluca scintillans</name>
    <name type="common">Sea sparkle</name>
    <name type="synonym">Red tide dinoflagellate</name>
    <dbReference type="NCBI Taxonomy" id="2966"/>
    <lineage>
        <taxon>Eukaryota</taxon>
        <taxon>Sar</taxon>
        <taxon>Alveolata</taxon>
        <taxon>Dinophyceae</taxon>
        <taxon>Noctilucales</taxon>
        <taxon>Noctilucaceae</taxon>
        <taxon>Noctiluca</taxon>
    </lineage>
</organism>
<keyword evidence="1" id="KW-1133">Transmembrane helix</keyword>
<keyword evidence="1" id="KW-0812">Transmembrane</keyword>
<gene>
    <name evidence="2" type="ORF">NSCI0253_LOCUS2997</name>
</gene>
<name>A0A7S1EX16_NOCSC</name>
<sequence>MAATTIPQVARTSGGQLPSVPPSMHFRIFLRVWPTAGGLKAAQYGFLREMKLSLDKVVSPVVATTVSFGVVGTLFQSMIYNMLISDMYQICTGQRLGSRGAVHRYVASLAPGIAWCVSRETLGMGGGLYLGPVIKARVSALLDRQGFRAQEHALCFASGFMSGACTALCTQWMHNTALLAGRLAAAQEAREAPHYTCSSLRLAYKEMGLGLFTVNFRSRLVLIASAVAILNTVDIFHRSDVRLV</sequence>
<keyword evidence="1" id="KW-0472">Membrane</keyword>
<evidence type="ECO:0000313" key="2">
    <source>
        <dbReference type="EMBL" id="CAD8828651.1"/>
    </source>
</evidence>
<dbReference type="EMBL" id="HBFQ01004314">
    <property type="protein sequence ID" value="CAD8828651.1"/>
    <property type="molecule type" value="Transcribed_RNA"/>
</dbReference>
<dbReference type="AlphaFoldDB" id="A0A7S1EX16"/>
<proteinExistence type="predicted"/>
<reference evidence="2" key="1">
    <citation type="submission" date="2021-01" db="EMBL/GenBank/DDBJ databases">
        <authorList>
            <person name="Corre E."/>
            <person name="Pelletier E."/>
            <person name="Niang G."/>
            <person name="Scheremetjew M."/>
            <person name="Finn R."/>
            <person name="Kale V."/>
            <person name="Holt S."/>
            <person name="Cochrane G."/>
            <person name="Meng A."/>
            <person name="Brown T."/>
            <person name="Cohen L."/>
        </authorList>
    </citation>
    <scope>NUCLEOTIDE SEQUENCE</scope>
</reference>
<evidence type="ECO:0008006" key="3">
    <source>
        <dbReference type="Google" id="ProtNLM"/>
    </source>
</evidence>
<evidence type="ECO:0000256" key="1">
    <source>
        <dbReference type="SAM" id="Phobius"/>
    </source>
</evidence>